<name>A0A804R8J8_MAIZE</name>
<protein>
    <submittedName>
        <fullName evidence="2">Uncharacterized protein</fullName>
    </submittedName>
</protein>
<reference evidence="2" key="2">
    <citation type="submission" date="2019-07" db="EMBL/GenBank/DDBJ databases">
        <authorList>
            <person name="Seetharam A."/>
            <person name="Woodhouse M."/>
            <person name="Cannon E."/>
        </authorList>
    </citation>
    <scope>NUCLEOTIDE SEQUENCE [LARGE SCALE GENOMIC DNA]</scope>
    <source>
        <strain evidence="2">cv. B73</strain>
    </source>
</reference>
<organism evidence="2 3">
    <name type="scientific">Zea mays</name>
    <name type="common">Maize</name>
    <dbReference type="NCBI Taxonomy" id="4577"/>
    <lineage>
        <taxon>Eukaryota</taxon>
        <taxon>Viridiplantae</taxon>
        <taxon>Streptophyta</taxon>
        <taxon>Embryophyta</taxon>
        <taxon>Tracheophyta</taxon>
        <taxon>Spermatophyta</taxon>
        <taxon>Magnoliopsida</taxon>
        <taxon>Liliopsida</taxon>
        <taxon>Poales</taxon>
        <taxon>Poaceae</taxon>
        <taxon>PACMAD clade</taxon>
        <taxon>Panicoideae</taxon>
        <taxon>Andropogonodae</taxon>
        <taxon>Andropogoneae</taxon>
        <taxon>Tripsacinae</taxon>
        <taxon>Zea</taxon>
    </lineage>
</organism>
<dbReference type="AlphaFoldDB" id="A0A804R8J8"/>
<reference evidence="3" key="1">
    <citation type="journal article" date="2009" name="Science">
        <title>The B73 maize genome: complexity, diversity, and dynamics.</title>
        <authorList>
            <person name="Schnable P.S."/>
            <person name="Ware D."/>
            <person name="Fulton R.S."/>
            <person name="Stein J.C."/>
            <person name="Wei F."/>
            <person name="Pasternak S."/>
            <person name="Liang C."/>
            <person name="Zhang J."/>
            <person name="Fulton L."/>
            <person name="Graves T.A."/>
            <person name="Minx P."/>
            <person name="Reily A.D."/>
            <person name="Courtney L."/>
            <person name="Kruchowski S.S."/>
            <person name="Tomlinson C."/>
            <person name="Strong C."/>
            <person name="Delehaunty K."/>
            <person name="Fronick C."/>
            <person name="Courtney B."/>
            <person name="Rock S.M."/>
            <person name="Belter E."/>
            <person name="Du F."/>
            <person name="Kim K."/>
            <person name="Abbott R.M."/>
            <person name="Cotton M."/>
            <person name="Levy A."/>
            <person name="Marchetto P."/>
            <person name="Ochoa K."/>
            <person name="Jackson S.M."/>
            <person name="Gillam B."/>
            <person name="Chen W."/>
            <person name="Yan L."/>
            <person name="Higginbotham J."/>
            <person name="Cardenas M."/>
            <person name="Waligorski J."/>
            <person name="Applebaum E."/>
            <person name="Phelps L."/>
            <person name="Falcone J."/>
            <person name="Kanchi K."/>
            <person name="Thane T."/>
            <person name="Scimone A."/>
            <person name="Thane N."/>
            <person name="Henke J."/>
            <person name="Wang T."/>
            <person name="Ruppert J."/>
            <person name="Shah N."/>
            <person name="Rotter K."/>
            <person name="Hodges J."/>
            <person name="Ingenthron E."/>
            <person name="Cordes M."/>
            <person name="Kohlberg S."/>
            <person name="Sgro J."/>
            <person name="Delgado B."/>
            <person name="Mead K."/>
            <person name="Chinwalla A."/>
            <person name="Leonard S."/>
            <person name="Crouse K."/>
            <person name="Collura K."/>
            <person name="Kudrna D."/>
            <person name="Currie J."/>
            <person name="He R."/>
            <person name="Angelova A."/>
            <person name="Rajasekar S."/>
            <person name="Mueller T."/>
            <person name="Lomeli R."/>
            <person name="Scara G."/>
            <person name="Ko A."/>
            <person name="Delaney K."/>
            <person name="Wissotski M."/>
            <person name="Lopez G."/>
            <person name="Campos D."/>
            <person name="Braidotti M."/>
            <person name="Ashley E."/>
            <person name="Golser W."/>
            <person name="Kim H."/>
            <person name="Lee S."/>
            <person name="Lin J."/>
            <person name="Dujmic Z."/>
            <person name="Kim W."/>
            <person name="Talag J."/>
            <person name="Zuccolo A."/>
            <person name="Fan C."/>
            <person name="Sebastian A."/>
            <person name="Kramer M."/>
            <person name="Spiegel L."/>
            <person name="Nascimento L."/>
            <person name="Zutavern T."/>
            <person name="Miller B."/>
            <person name="Ambroise C."/>
            <person name="Muller S."/>
            <person name="Spooner W."/>
            <person name="Narechania A."/>
            <person name="Ren L."/>
            <person name="Wei S."/>
            <person name="Kumari S."/>
            <person name="Faga B."/>
            <person name="Levy M.J."/>
            <person name="McMahan L."/>
            <person name="Van Buren P."/>
            <person name="Vaughn M.W."/>
            <person name="Ying K."/>
            <person name="Yeh C.-T."/>
            <person name="Emrich S.J."/>
            <person name="Jia Y."/>
            <person name="Kalyanaraman A."/>
            <person name="Hsia A.-P."/>
            <person name="Barbazuk W.B."/>
            <person name="Baucom R.S."/>
            <person name="Brutnell T.P."/>
            <person name="Carpita N.C."/>
            <person name="Chaparro C."/>
            <person name="Chia J.-M."/>
            <person name="Deragon J.-M."/>
            <person name="Estill J.C."/>
            <person name="Fu Y."/>
            <person name="Jeddeloh J.A."/>
            <person name="Han Y."/>
            <person name="Lee H."/>
            <person name="Li P."/>
            <person name="Lisch D.R."/>
            <person name="Liu S."/>
            <person name="Liu Z."/>
            <person name="Nagel D.H."/>
            <person name="McCann M.C."/>
            <person name="SanMiguel P."/>
            <person name="Myers A.M."/>
            <person name="Nettleton D."/>
            <person name="Nguyen J."/>
            <person name="Penning B.W."/>
            <person name="Ponnala L."/>
            <person name="Schneider K.L."/>
            <person name="Schwartz D.C."/>
            <person name="Sharma A."/>
            <person name="Soderlund C."/>
            <person name="Springer N.M."/>
            <person name="Sun Q."/>
            <person name="Wang H."/>
            <person name="Waterman M."/>
            <person name="Westerman R."/>
            <person name="Wolfgruber T.K."/>
            <person name="Yang L."/>
            <person name="Yu Y."/>
            <person name="Zhang L."/>
            <person name="Zhou S."/>
            <person name="Zhu Q."/>
            <person name="Bennetzen J.L."/>
            <person name="Dawe R.K."/>
            <person name="Jiang J."/>
            <person name="Jiang N."/>
            <person name="Presting G.G."/>
            <person name="Wessler S.R."/>
            <person name="Aluru S."/>
            <person name="Martienssen R.A."/>
            <person name="Clifton S.W."/>
            <person name="McCombie W.R."/>
            <person name="Wing R.A."/>
            <person name="Wilson R.K."/>
        </authorList>
    </citation>
    <scope>NUCLEOTIDE SEQUENCE [LARGE SCALE GENOMIC DNA]</scope>
    <source>
        <strain evidence="3">cv. B73</strain>
    </source>
</reference>
<accession>A0A804R8J8</accession>
<dbReference type="EnsemblPlants" id="Zm00001eb397890_T001">
    <property type="protein sequence ID" value="Zm00001eb397890_P001"/>
    <property type="gene ID" value="Zm00001eb397890"/>
</dbReference>
<dbReference type="Proteomes" id="UP000007305">
    <property type="component" value="Chromosome 9"/>
</dbReference>
<keyword evidence="3" id="KW-1185">Reference proteome</keyword>
<evidence type="ECO:0000313" key="3">
    <source>
        <dbReference type="Proteomes" id="UP000007305"/>
    </source>
</evidence>
<reference evidence="2" key="3">
    <citation type="submission" date="2021-05" db="UniProtKB">
        <authorList>
            <consortium name="EnsemblPlants"/>
        </authorList>
    </citation>
    <scope>IDENTIFICATION</scope>
    <source>
        <strain evidence="2">cv. B73</strain>
    </source>
</reference>
<dbReference type="Gramene" id="Zm00001eb397890_T001">
    <property type="protein sequence ID" value="Zm00001eb397890_P001"/>
    <property type="gene ID" value="Zm00001eb397890"/>
</dbReference>
<feature type="region of interest" description="Disordered" evidence="1">
    <location>
        <begin position="24"/>
        <end position="49"/>
    </location>
</feature>
<dbReference type="InParanoid" id="A0A804R8J8"/>
<proteinExistence type="predicted"/>
<sequence length="122" mass="13637">MAGYPDAPPPIPPRQIRVHVVILPPPTASQSPPTPNCAPCPRPRKGQRPVEVARAVAVRGERVVATHERNHGGRRSSGRWRWPSEMHAEGIDAMGRVAHLNYRELRINILRKKKGKALRTDQ</sequence>
<evidence type="ECO:0000256" key="1">
    <source>
        <dbReference type="SAM" id="MobiDB-lite"/>
    </source>
</evidence>
<feature type="compositionally biased region" description="Pro residues" evidence="1">
    <location>
        <begin position="24"/>
        <end position="41"/>
    </location>
</feature>
<evidence type="ECO:0000313" key="2">
    <source>
        <dbReference type="EnsemblPlants" id="Zm00001eb397890_P001"/>
    </source>
</evidence>